<keyword evidence="5 10" id="KW-0297">G-protein coupled receptor</keyword>
<dbReference type="PANTHER" id="PTHR24241:SF17">
    <property type="entry name" value="VASOPRESSIN V1A RECEPTOR"/>
    <property type="match status" value="1"/>
</dbReference>
<keyword evidence="7 10" id="KW-0675">Receptor</keyword>
<dbReference type="OrthoDB" id="6435638at2759"/>
<dbReference type="PANTHER" id="PTHR24241">
    <property type="entry name" value="NEUROPEPTIDE RECEPTOR-RELATED G-PROTEIN COUPLED RECEPTOR"/>
    <property type="match status" value="1"/>
</dbReference>
<keyword evidence="14" id="KW-1185">Reference proteome</keyword>
<evidence type="ECO:0000256" key="5">
    <source>
        <dbReference type="ARBA" id="ARBA00023040"/>
    </source>
</evidence>
<dbReference type="GO" id="GO:0032870">
    <property type="term" value="P:cellular response to hormone stimulus"/>
    <property type="evidence" value="ECO:0007669"/>
    <property type="project" value="TreeGrafter"/>
</dbReference>
<dbReference type="Pfam" id="PF00001">
    <property type="entry name" value="7tm_1"/>
    <property type="match status" value="1"/>
</dbReference>
<dbReference type="EMBL" id="SRLO01001721">
    <property type="protein sequence ID" value="TNN35713.1"/>
    <property type="molecule type" value="Genomic_DNA"/>
</dbReference>
<dbReference type="GO" id="GO:0001992">
    <property type="term" value="P:regulation of systemic arterial blood pressure by vasopressin"/>
    <property type="evidence" value="ECO:0007669"/>
    <property type="project" value="TreeGrafter"/>
</dbReference>
<evidence type="ECO:0000256" key="8">
    <source>
        <dbReference type="ARBA" id="ARBA00023180"/>
    </source>
</evidence>
<reference evidence="13 14" key="1">
    <citation type="submission" date="2019-03" db="EMBL/GenBank/DDBJ databases">
        <title>First draft genome of Liparis tanakae, snailfish: a comprehensive survey of snailfish specific genes.</title>
        <authorList>
            <person name="Kim W."/>
            <person name="Song I."/>
            <person name="Jeong J.-H."/>
            <person name="Kim D."/>
            <person name="Kim S."/>
            <person name="Ryu S."/>
            <person name="Song J.Y."/>
            <person name="Lee S.K."/>
        </authorList>
    </citation>
    <scope>NUCLEOTIDE SEQUENCE [LARGE SCALE GENOMIC DNA]</scope>
    <source>
        <tissue evidence="13">Muscle</tissue>
    </source>
</reference>
<evidence type="ECO:0000256" key="11">
    <source>
        <dbReference type="SAM" id="MobiDB-lite"/>
    </source>
</evidence>
<gene>
    <name evidence="13" type="primary">AVT_0</name>
    <name evidence="13" type="ORF">EYF80_054120</name>
</gene>
<accession>A0A4Z2F4A3</accession>
<keyword evidence="8 10" id="KW-0325">Glycoprotein</keyword>
<feature type="transmembrane region" description="Helical" evidence="10">
    <location>
        <begin position="288"/>
        <end position="310"/>
    </location>
</feature>
<evidence type="ECO:0000256" key="10">
    <source>
        <dbReference type="RuleBase" id="RU046427"/>
    </source>
</evidence>
<comment type="subcellular location">
    <subcellularLocation>
        <location evidence="1 10">Cell membrane</location>
        <topology evidence="1 10">Multi-pass membrane protein</topology>
    </subcellularLocation>
</comment>
<dbReference type="PRINTS" id="PR00896">
    <property type="entry name" value="VASOPRESSINR"/>
</dbReference>
<comment type="caution">
    <text evidence="10">Lacks conserved residue(s) required for the propagation of feature annotation.</text>
</comment>
<dbReference type="Proteomes" id="UP000314294">
    <property type="component" value="Unassembled WGS sequence"/>
</dbReference>
<evidence type="ECO:0000313" key="14">
    <source>
        <dbReference type="Proteomes" id="UP000314294"/>
    </source>
</evidence>
<feature type="transmembrane region" description="Helical" evidence="10">
    <location>
        <begin position="212"/>
        <end position="240"/>
    </location>
</feature>
<dbReference type="PRINTS" id="PR00237">
    <property type="entry name" value="GPCRRHODOPSN"/>
</dbReference>
<dbReference type="GO" id="GO:0005000">
    <property type="term" value="F:vasopressin receptor activity"/>
    <property type="evidence" value="ECO:0007669"/>
    <property type="project" value="InterPro"/>
</dbReference>
<protein>
    <submittedName>
        <fullName evidence="13">[Arg8]-vasotocin receptor</fullName>
    </submittedName>
</protein>
<dbReference type="InterPro" id="IPR017452">
    <property type="entry name" value="GPCR_Rhodpsn_7TM"/>
</dbReference>
<dbReference type="InterPro" id="IPR001817">
    <property type="entry name" value="Vasoprsn_rcpt"/>
</dbReference>
<evidence type="ECO:0000313" key="13">
    <source>
        <dbReference type="EMBL" id="TNN35713.1"/>
    </source>
</evidence>
<keyword evidence="9 10" id="KW-0807">Transducer</keyword>
<keyword evidence="3 10" id="KW-0812">Transmembrane</keyword>
<feature type="transmembrane region" description="Helical" evidence="10">
    <location>
        <begin position="122"/>
        <end position="143"/>
    </location>
</feature>
<dbReference type="InterPro" id="IPR000276">
    <property type="entry name" value="GPCR_Rhodpsn"/>
</dbReference>
<evidence type="ECO:0000256" key="9">
    <source>
        <dbReference type="ARBA" id="ARBA00023224"/>
    </source>
</evidence>
<keyword evidence="6 10" id="KW-0472">Membrane</keyword>
<keyword evidence="2" id="KW-1003">Cell membrane</keyword>
<name>A0A4Z2F4A3_9TELE</name>
<feature type="region of interest" description="Disordered" evidence="11">
    <location>
        <begin position="1"/>
        <end position="39"/>
    </location>
</feature>
<proteinExistence type="inferred from homology"/>
<dbReference type="PROSITE" id="PS00237">
    <property type="entry name" value="G_PROTEIN_RECEP_F1_1"/>
    <property type="match status" value="1"/>
</dbReference>
<evidence type="ECO:0000256" key="2">
    <source>
        <dbReference type="ARBA" id="ARBA00022475"/>
    </source>
</evidence>
<comment type="caution">
    <text evidence="13">The sequence shown here is derived from an EMBL/GenBank/DDBJ whole genome shotgun (WGS) entry which is preliminary data.</text>
</comment>
<dbReference type="SUPFAM" id="SSF81321">
    <property type="entry name" value="Family A G protein-coupled receptor-like"/>
    <property type="match status" value="1"/>
</dbReference>
<evidence type="ECO:0000256" key="1">
    <source>
        <dbReference type="ARBA" id="ARBA00004651"/>
    </source>
</evidence>
<evidence type="ECO:0000259" key="12">
    <source>
        <dbReference type="PROSITE" id="PS50262"/>
    </source>
</evidence>
<dbReference type="GO" id="GO:0042277">
    <property type="term" value="F:peptide binding"/>
    <property type="evidence" value="ECO:0007669"/>
    <property type="project" value="TreeGrafter"/>
</dbReference>
<dbReference type="AlphaFoldDB" id="A0A4Z2F4A3"/>
<feature type="transmembrane region" description="Helical" evidence="10">
    <location>
        <begin position="163"/>
        <end position="184"/>
    </location>
</feature>
<dbReference type="Gene3D" id="1.20.1070.10">
    <property type="entry name" value="Rhodopsin 7-helix transmembrane proteins"/>
    <property type="match status" value="1"/>
</dbReference>
<feature type="transmembrane region" description="Helical" evidence="10">
    <location>
        <begin position="51"/>
        <end position="72"/>
    </location>
</feature>
<feature type="compositionally biased region" description="Polar residues" evidence="11">
    <location>
        <begin position="1"/>
        <end position="20"/>
    </location>
</feature>
<dbReference type="PRINTS" id="PR00752">
    <property type="entry name" value="VASOPRSNV1AR"/>
</dbReference>
<sequence>MLFPSESSRNTTAGNCSDGFNLTRRPDAAAGNDTGGPDPFGRNEAVAKLEITVLSVAFVAAVAGNASVLLAMHRTRRKPSRVHLFMKHLSLADLVVAFFQVLPQLCWEVTFRFSGPDSLCRVVKHLQVLGMFASTYMMVMMTLDRYIAICHPLQTLQQPTQRAHIMIASTWACSLVLSLPQYLIFSLSEVHPGSEVYDCWGHFAEPWGLRAYITWMTAGIFLVPVAVLVFCYGLICRTIWKNLKYKTRRKTTVGSVAESTKNGVLGRGSVSSVGTISRAKLRTVKMTFVIVLAYVVCWAPFFTVQMWSVWDESFSWAGESSRAGPDPAVQRLRNPISGQQLVLQDREPPGPRRRVVSLTARNLITDQRPAGGFLRGRLKGRRRRLKVSFSKTSSPPAPRTSEVMDLKVMDLMQQTDDEEHVIGL</sequence>
<dbReference type="PROSITE" id="PS50262">
    <property type="entry name" value="G_PROTEIN_RECEP_F1_2"/>
    <property type="match status" value="1"/>
</dbReference>
<comment type="similarity">
    <text evidence="10">Belongs to the G-protein coupled receptor 1 family. Vasopressin/oxytocin receptor subfamily.</text>
</comment>
<keyword evidence="4 10" id="KW-1133">Transmembrane helix</keyword>
<organism evidence="13 14">
    <name type="scientific">Liparis tanakae</name>
    <name type="common">Tanaka's snailfish</name>
    <dbReference type="NCBI Taxonomy" id="230148"/>
    <lineage>
        <taxon>Eukaryota</taxon>
        <taxon>Metazoa</taxon>
        <taxon>Chordata</taxon>
        <taxon>Craniata</taxon>
        <taxon>Vertebrata</taxon>
        <taxon>Euteleostomi</taxon>
        <taxon>Actinopterygii</taxon>
        <taxon>Neopterygii</taxon>
        <taxon>Teleostei</taxon>
        <taxon>Neoteleostei</taxon>
        <taxon>Acanthomorphata</taxon>
        <taxon>Eupercaria</taxon>
        <taxon>Perciformes</taxon>
        <taxon>Cottioidei</taxon>
        <taxon>Cottales</taxon>
        <taxon>Liparidae</taxon>
        <taxon>Liparis</taxon>
    </lineage>
</organism>
<evidence type="ECO:0000256" key="7">
    <source>
        <dbReference type="ARBA" id="ARBA00023170"/>
    </source>
</evidence>
<dbReference type="GO" id="GO:0045907">
    <property type="term" value="P:positive regulation of vasoconstriction"/>
    <property type="evidence" value="ECO:0007669"/>
    <property type="project" value="TreeGrafter"/>
</dbReference>
<evidence type="ECO:0000256" key="4">
    <source>
        <dbReference type="ARBA" id="ARBA00022989"/>
    </source>
</evidence>
<evidence type="ECO:0000256" key="6">
    <source>
        <dbReference type="ARBA" id="ARBA00023136"/>
    </source>
</evidence>
<evidence type="ECO:0000256" key="3">
    <source>
        <dbReference type="ARBA" id="ARBA00022692"/>
    </source>
</evidence>
<dbReference type="InterPro" id="IPR001224">
    <property type="entry name" value="Vprs_V1A_rcpt"/>
</dbReference>
<dbReference type="GO" id="GO:0005886">
    <property type="term" value="C:plasma membrane"/>
    <property type="evidence" value="ECO:0007669"/>
    <property type="project" value="UniProtKB-SubCell"/>
</dbReference>
<feature type="domain" description="G-protein coupled receptors family 1 profile" evidence="12">
    <location>
        <begin position="64"/>
        <end position="306"/>
    </location>
</feature>